<evidence type="ECO:0000313" key="2">
    <source>
        <dbReference type="EMBL" id="KAF8766489.1"/>
    </source>
</evidence>
<dbReference type="AlphaFoldDB" id="A0A8T0E3M5"/>
<accession>A0A8T0E3M5</accession>
<keyword evidence="1" id="KW-0732">Signal</keyword>
<name>A0A8T0E3M5_ARGBR</name>
<proteinExistence type="predicted"/>
<reference evidence="2" key="2">
    <citation type="submission" date="2020-06" db="EMBL/GenBank/DDBJ databases">
        <authorList>
            <person name="Sheffer M."/>
        </authorList>
    </citation>
    <scope>NUCLEOTIDE SEQUENCE</scope>
</reference>
<feature type="signal peptide" evidence="1">
    <location>
        <begin position="1"/>
        <end position="23"/>
    </location>
</feature>
<gene>
    <name evidence="2" type="ORF">HNY73_019546</name>
</gene>
<sequence>MKTASALLIVGSILLVFFDMSRHQSAASAEDAQPYDEKQSVEFHKKMLSCIACTKDDEARTDYISCMMLMPDSCREWMQQCSGRYVKKWDEPNDFFTQLCGKETAIENVIECSRPPNEHCNATEGHREEEKQIIEKYRACVMDVMKNHCELADDDDKEKRRERVVSFYKCISCGSKEAITAYEKCAQLKPEKSKIHLEECLKKVLPEEILEDDSKRWDYFCQNPASLGKTFDCLFIEEYFKSLTDEDLAALMKFKDCAKGIKEQYCKE</sequence>
<dbReference type="Proteomes" id="UP000807504">
    <property type="component" value="Unassembled WGS sequence"/>
</dbReference>
<protein>
    <submittedName>
        <fullName evidence="2">Uncharacterized protein</fullName>
    </submittedName>
</protein>
<evidence type="ECO:0000256" key="1">
    <source>
        <dbReference type="SAM" id="SignalP"/>
    </source>
</evidence>
<comment type="caution">
    <text evidence="2">The sequence shown here is derived from an EMBL/GenBank/DDBJ whole genome shotgun (WGS) entry which is preliminary data.</text>
</comment>
<keyword evidence="3" id="KW-1185">Reference proteome</keyword>
<organism evidence="2 3">
    <name type="scientific">Argiope bruennichi</name>
    <name type="common">Wasp spider</name>
    <name type="synonym">Aranea bruennichi</name>
    <dbReference type="NCBI Taxonomy" id="94029"/>
    <lineage>
        <taxon>Eukaryota</taxon>
        <taxon>Metazoa</taxon>
        <taxon>Ecdysozoa</taxon>
        <taxon>Arthropoda</taxon>
        <taxon>Chelicerata</taxon>
        <taxon>Arachnida</taxon>
        <taxon>Araneae</taxon>
        <taxon>Araneomorphae</taxon>
        <taxon>Entelegynae</taxon>
        <taxon>Araneoidea</taxon>
        <taxon>Araneidae</taxon>
        <taxon>Argiope</taxon>
    </lineage>
</organism>
<reference evidence="2" key="1">
    <citation type="journal article" date="2020" name="bioRxiv">
        <title>Chromosome-level reference genome of the European wasp spider Argiope bruennichi: a resource for studies on range expansion and evolutionary adaptation.</title>
        <authorList>
            <person name="Sheffer M.M."/>
            <person name="Hoppe A."/>
            <person name="Krehenwinkel H."/>
            <person name="Uhl G."/>
            <person name="Kuss A.W."/>
            <person name="Jensen L."/>
            <person name="Jensen C."/>
            <person name="Gillespie R.G."/>
            <person name="Hoff K.J."/>
            <person name="Prost S."/>
        </authorList>
    </citation>
    <scope>NUCLEOTIDE SEQUENCE</scope>
</reference>
<dbReference type="EMBL" id="JABXBU010002230">
    <property type="protein sequence ID" value="KAF8766489.1"/>
    <property type="molecule type" value="Genomic_DNA"/>
</dbReference>
<feature type="chain" id="PRO_5035727571" evidence="1">
    <location>
        <begin position="24"/>
        <end position="268"/>
    </location>
</feature>
<evidence type="ECO:0000313" key="3">
    <source>
        <dbReference type="Proteomes" id="UP000807504"/>
    </source>
</evidence>